<sequence length="2825" mass="330029">MQEYIENESERYTGKYISIFSLFVSTMNETKAGTDIEEKKKHIGKARKRKFSIRHKKIKLYHKSKSHEKRKKKVKQFKNYNYLNYKKKNEKLKRKKKKKTSILVNKKNDTNSEKSPSYSNAVISKQTQSFIEYDKSINDHSSNKNLNEKEAITPDNSSTKYISNNKCNENQISNNIDTDKELPKGVKNDQNESSNYICEKITCKRLLQNYVEKSNGEENKDTCKSILDSNTNYSLIKNQEIKSCNKEQNIKRNIFKTPNWKNGFIPSIRNNYGSRFVDISERGGLKIENSRIIRNGAKNVFISKFCTIKKNKTLSIENNTKLKKEKSSDGSKLEICKNTHHTITNNIDEISTKIISKVAIDTTKNVKDIDMDKKNMNENLEYSNTLLENVNPVENNASAKQTFESASQNTTLIELEKINLSNFEDLPISIKNDTDQIKLILENLNEEEIINLSIPFNENSKIVKYLNLLSIEKIEKIIKLLDVDNYKSFIFIFKEDKIVNIIENISTNTSISILLNLPQNKLTYIFNKIKEMIIIKIINTISLCKFYYIIECLPIEKISPLSNHISYEKLYILHNNLTCKNLCLITNDLYISTINRLMNDLPLHKSIKIMKYLSIKKMALCININHMSFYFAAEICKSFNSPEIVDILYYLNEKNTEILLKECDIKKIVVYINYIPVNKFKTIIHKFPPSFLKQIINDISMKYIIQIFISLPQNKTIECLYSLSPKKLNILMTTIPTKNLIIDLIIRGGNPTTPIKSSIKDHNIYKKNKKKQKKLIKMLDSSNIFLILNELSGKNYDIFCKLLSANQIKDIINNLPIDCEKAANIILYLPINKIVEILGNLEKEKFTAITKHFPYYIREVINHQIYNEKHALQENREFTNSNNGDEDIYNNNNHKDNIKNGSNKIKRIHQIFITFKLLKFIKFFNDYYNLKEIKKHAYSNYIQERKKNDIIHSINIKSYLKFLNCTSCIKIMKIENAINKALNKNVYNKNNVIDSIFIFFNIYHKTKIQKYINEQKIIGSLDNYILINKEKGEKVEYIEESSTISSNINTSQDHDQYEKSEYINENNTSENSTNENVLQHVNKDSLTNTNVTNDETKYRSDDIKSMENSKQSSILKIKNSYYVFIIYLVSFIKKHIQKCIILNTQTCSENCPPDQITKYCSTANVEENPNDESKNRDVKDSQNNNTICVNNENKNEIDQTNIRREYKFSKMFFNSVRKIMKSIFYTVKKINKMDNSLFVTKNNSASNIIRTKIIYCKNVVKNIIFNELNIKESFRNYLAFENSQRGNIADKCIFEESKYGHTNEIAKSLNYLDYSIVKNLTKNINFIKDDEFGQMCKENNNMKNKYIVKDLNKKHESKKIKQVVKKKENMEYKNNDEMCCDFRNNNISLLNKSAIPQLISSNENVIIIDNISDSNCGAEIQTNSKLINTEKNHENRNNIHDFEGNYKNNAKDDVKDRTKDSTVETLAIFEKEGNVNTPSKQGNTIYLNNVKKECSINRNNYSLFQNLKSFKNKITQKKQNAVRINNDNSDLGQRKENISNNNIENLSSNVGIIKNKKQRCLRFMFVLNDMNLENNMNNTTIVINFYFHKTNKYFKKYKNNILGASLVIHTSIDGKDNVININTPNNDNYCYINSNIISLNKYNINNDPFANYWKDINLQNSNDKNQNNLNNCNNDLSDLDQKMFENSFLVTIDKSAEKTKDENIIEPGTSHCEDANFVDKLLQDYINLNIKKDNNVKQSMKKIYKNFYSNFILLWACKNIGCIYLDKNNSLYININDSTNNFSINLHKKEYNVISDLKSFKKNNFIFVSNYKDKIIFQKMKTLFSKVFLKKSNTSNDILDKPTTDQNIPNDEIPENKFTCLTNEHNVPNANKNTVENDEVINGLNCIDKTNIQINNTYDDQNSKQNKSNVIKNNIEGNGSEICFGDDDYNIYINYKPPHNCCSKNNSTYNDKNYETSEIYKSIIMACKHLDLQKKNNISKNFEIKNEKMMIENNSMQDKQCYNETGYKNSKKTKSTSWKNKIDTNNFHNNTNTKSFSSNKQNIVTNRFNNIIYKANKKLEFKEKLIDDELLKKFNINRESLISLTESEKQIVDDVKNDEFNKIIEQELYNENNNYKSQDSLPLRSIGYTEEEFNIIMYLEKRKKRQDAKKKAIKKNIKCLIPSSFNNINICKLNYISLLENSLCNYNINTYSSHLETDYNCNRNQNKGNNIIGQNFFVETTKKQHRNLSNEHNNIEEDQSSNNSYVQKEKPVFLPFEKNKKKHIYKENPYNNCKNDNPPKLVCKHILTKEFDKNTIFSNTNNTPICINNCSSSCLNSVSEKSGEMKQIHDSSEISNCLISKIEMDKMKKNIGSSLESLPNIYIQETGKNKKEHFLNSLQQSKKHIYSSSSSSRKLTHTKSDIYNKIINENNRTRSIDFIRQMEENNLTTNIQKREHKKRLINKANKTKQANRNMLKKTISNNAHTRNNSNTIRDCNKITHKSYEVNYLTSQEKIIGKPKLISVKNPLDYSNETITSDESKKREQSKKYENEQIGLLNLYCLFENKSDFFYLISEGYSKASSFVNDNMLIHSKLYNDIFDIKKNDMLIWYNQSICNDCKNCDEDNNIDNSNEKISNENNLCIHKKPQMLCNICDDIFKKNLLNDLFFFKIIIINKKNIFLKRLIINIHYESPLINAHFTSKDNIKYILEKNNNQYKLKIIAITKKKVHKKLSLSKSKFLRKCLEIELTSNFQNMENLISTTNPYYYIDPSKTSTHNMDEYKQDTIYDQIETHSENLSNDVQPPQFNFDAFNSSIAILTFSILDDKNKKKYDIERFVVPSVLFCTNG</sequence>
<accession>A0A4V0KD53</accession>
<organism evidence="2 3">
    <name type="scientific">Plasmodium chabaudi chabaudi</name>
    <dbReference type="NCBI Taxonomy" id="31271"/>
    <lineage>
        <taxon>Eukaryota</taxon>
        <taxon>Sar</taxon>
        <taxon>Alveolata</taxon>
        <taxon>Apicomplexa</taxon>
        <taxon>Aconoidasida</taxon>
        <taxon>Haemosporida</taxon>
        <taxon>Plasmodiidae</taxon>
        <taxon>Plasmodium</taxon>
        <taxon>Plasmodium (Vinckeia)</taxon>
    </lineage>
</organism>
<dbReference type="RefSeq" id="XP_016654851.1">
    <property type="nucleotide sequence ID" value="XM_016799580.1"/>
</dbReference>
<dbReference type="SUPFAM" id="SSF158791">
    <property type="entry name" value="MgtE N-terminal domain-like"/>
    <property type="match status" value="1"/>
</dbReference>
<dbReference type="GeneID" id="3486734"/>
<feature type="compositionally biased region" description="Basic and acidic residues" evidence="1">
    <location>
        <begin position="177"/>
        <end position="189"/>
    </location>
</feature>
<feature type="compositionally biased region" description="Basic and acidic residues" evidence="1">
    <location>
        <begin position="138"/>
        <end position="152"/>
    </location>
</feature>
<keyword evidence="3" id="KW-1185">Reference proteome</keyword>
<feature type="compositionally biased region" description="Basic residues" evidence="1">
    <location>
        <begin position="88"/>
        <end position="100"/>
    </location>
</feature>
<dbReference type="KEGG" id="pcb:PCHAS_1413400"/>
<dbReference type="EMBL" id="LK022891">
    <property type="protein sequence ID" value="VTZ70811.1"/>
    <property type="molecule type" value="Genomic_DNA"/>
</dbReference>
<reference evidence="2 3" key="1">
    <citation type="journal article" date="2014" name="BMC Biol.">
        <title>A comprehensive evaluation of rodent malaria parasite genomes and gene expression.</title>
        <authorList>
            <person name="Otto T.D."/>
            <person name="Bohme U."/>
            <person name="Jackson A.P."/>
            <person name="Hunt M."/>
            <person name="Franke-Fayard B."/>
            <person name="Hoeijmakers W.A."/>
            <person name="Religa A.A."/>
            <person name="Robertson L."/>
            <person name="Sanders M."/>
            <person name="Ogun S.A."/>
            <person name="Cunningham D."/>
            <person name="Erhart A."/>
            <person name="Billker O."/>
            <person name="Khan S.M."/>
            <person name="Stunnenberg H.G."/>
            <person name="Langhorne J."/>
            <person name="Holder A.A."/>
            <person name="Waters A.P."/>
            <person name="Newbold C.I."/>
            <person name="Pain A."/>
            <person name="Berriman M."/>
            <person name="Janse C.J."/>
        </authorList>
    </citation>
    <scope>NUCLEOTIDE SEQUENCE [LARGE SCALE GENOMIC DNA]</scope>
    <source>
        <strain evidence="2 3">AS</strain>
    </source>
</reference>
<feature type="region of interest" description="Disordered" evidence="1">
    <location>
        <begin position="1436"/>
        <end position="1458"/>
    </location>
</feature>
<dbReference type="VEuPathDB" id="PlasmoDB:PCHAS_1413400"/>
<dbReference type="Proteomes" id="UP000071118">
    <property type="component" value="Chromosome 14"/>
</dbReference>
<feature type="region of interest" description="Disordered" evidence="1">
    <location>
        <begin position="1165"/>
        <end position="1185"/>
    </location>
</feature>
<dbReference type="OrthoDB" id="392815at2759"/>
<protein>
    <submittedName>
        <fullName evidence="2">Uncharacterized protein</fullName>
    </submittedName>
</protein>
<feature type="compositionally biased region" description="Polar residues" evidence="1">
    <location>
        <begin position="154"/>
        <end position="176"/>
    </location>
</feature>
<evidence type="ECO:0000256" key="1">
    <source>
        <dbReference type="SAM" id="MobiDB-lite"/>
    </source>
</evidence>
<proteinExistence type="predicted"/>
<feature type="region of interest" description="Disordered" evidence="1">
    <location>
        <begin position="88"/>
        <end position="120"/>
    </location>
</feature>
<feature type="compositionally biased region" description="Basic and acidic residues" evidence="1">
    <location>
        <begin position="1171"/>
        <end position="1180"/>
    </location>
</feature>
<evidence type="ECO:0000313" key="3">
    <source>
        <dbReference type="Proteomes" id="UP000071118"/>
    </source>
</evidence>
<gene>
    <name evidence="2" type="ORF">PCHAS_1413400</name>
</gene>
<evidence type="ECO:0000313" key="2">
    <source>
        <dbReference type="EMBL" id="VTZ70811.1"/>
    </source>
</evidence>
<feature type="region of interest" description="Disordered" evidence="1">
    <location>
        <begin position="138"/>
        <end position="189"/>
    </location>
</feature>
<name>A0A4V0KD53_PLACU</name>